<dbReference type="PROSITE" id="PS51352">
    <property type="entry name" value="THIOREDOXIN_2"/>
    <property type="match status" value="1"/>
</dbReference>
<dbReference type="Gene3D" id="3.40.30.10">
    <property type="entry name" value="Glutaredoxin"/>
    <property type="match status" value="1"/>
</dbReference>
<dbReference type="InterPro" id="IPR036249">
    <property type="entry name" value="Thioredoxin-like_sf"/>
</dbReference>
<dbReference type="CDD" id="cd02968">
    <property type="entry name" value="SCO"/>
    <property type="match status" value="1"/>
</dbReference>
<evidence type="ECO:0000313" key="5">
    <source>
        <dbReference type="EMBL" id="MEI5906701.1"/>
    </source>
</evidence>
<evidence type="ECO:0000256" key="3">
    <source>
        <dbReference type="SAM" id="SignalP"/>
    </source>
</evidence>
<reference evidence="5 6" key="1">
    <citation type="journal article" date="2018" name="J. Microbiol.">
        <title>Bacillus spongiae sp. nov., isolated from sponge of Jeju Island.</title>
        <authorList>
            <person name="Lee G.E."/>
            <person name="Im W.T."/>
            <person name="Park J.S."/>
        </authorList>
    </citation>
    <scope>NUCLEOTIDE SEQUENCE [LARGE SCALE GENOMIC DNA]</scope>
    <source>
        <strain evidence="5 6">135PIL107-10</strain>
    </source>
</reference>
<dbReference type="SUPFAM" id="SSF52833">
    <property type="entry name" value="Thioredoxin-like"/>
    <property type="match status" value="1"/>
</dbReference>
<keyword evidence="2" id="KW-0186">Copper</keyword>
<evidence type="ECO:0000259" key="4">
    <source>
        <dbReference type="PROSITE" id="PS51352"/>
    </source>
</evidence>
<sequence length="206" mass="23319">MFNAIKKSSMIMISALVLLAACSNRDFEPEMEKKINDFSVTDQNGEPFELADLKGKVTLVDFIFTNCETVCPPMTFNMSKIQRMLADEGVTDYQIASFSVDPERDTPEVLKEYIAQYEANEDNWFLLTGYDQKWISQLAAESFSTIVFDEPDSDQVTHSVRFYLVDQNGTVVKSYFGTKTSADAEEVQYDLIVSDLKHLVKVGPVE</sequence>
<keyword evidence="3" id="KW-0732">Signal</keyword>
<dbReference type="Pfam" id="PF02630">
    <property type="entry name" value="SCO1-SenC"/>
    <property type="match status" value="1"/>
</dbReference>
<protein>
    <submittedName>
        <fullName evidence="5">SCO family protein</fullName>
    </submittedName>
</protein>
<keyword evidence="6" id="KW-1185">Reference proteome</keyword>
<dbReference type="Proteomes" id="UP001312865">
    <property type="component" value="Unassembled WGS sequence"/>
</dbReference>
<feature type="chain" id="PRO_5046041592" evidence="3">
    <location>
        <begin position="21"/>
        <end position="206"/>
    </location>
</feature>
<dbReference type="PANTHER" id="PTHR12151:SF25">
    <property type="entry name" value="LINALOOL DEHYDRATASE_ISOMERASE DOMAIN-CONTAINING PROTEIN"/>
    <property type="match status" value="1"/>
</dbReference>
<dbReference type="InterPro" id="IPR003782">
    <property type="entry name" value="SCO1/SenC"/>
</dbReference>
<dbReference type="InterPro" id="IPR013766">
    <property type="entry name" value="Thioredoxin_domain"/>
</dbReference>
<dbReference type="PANTHER" id="PTHR12151">
    <property type="entry name" value="ELECTRON TRANSPORT PROTIN SCO1/SENC FAMILY MEMBER"/>
    <property type="match status" value="1"/>
</dbReference>
<accession>A0ABU8HBV6</accession>
<proteinExistence type="inferred from homology"/>
<comment type="caution">
    <text evidence="5">The sequence shown here is derived from an EMBL/GenBank/DDBJ whole genome shotgun (WGS) entry which is preliminary data.</text>
</comment>
<name>A0ABU8HBV6_9BACI</name>
<feature type="domain" description="Thioredoxin" evidence="4">
    <location>
        <begin position="29"/>
        <end position="197"/>
    </location>
</feature>
<gene>
    <name evidence="5" type="ORF">WAK64_06470</name>
</gene>
<evidence type="ECO:0000256" key="1">
    <source>
        <dbReference type="ARBA" id="ARBA00010996"/>
    </source>
</evidence>
<organism evidence="5 6">
    <name type="scientific">Bacillus spongiae</name>
    <dbReference type="NCBI Taxonomy" id="2683610"/>
    <lineage>
        <taxon>Bacteria</taxon>
        <taxon>Bacillati</taxon>
        <taxon>Bacillota</taxon>
        <taxon>Bacilli</taxon>
        <taxon>Bacillales</taxon>
        <taxon>Bacillaceae</taxon>
        <taxon>Bacillus</taxon>
    </lineage>
</organism>
<dbReference type="PROSITE" id="PS51257">
    <property type="entry name" value="PROKAR_LIPOPROTEIN"/>
    <property type="match status" value="1"/>
</dbReference>
<evidence type="ECO:0000313" key="6">
    <source>
        <dbReference type="Proteomes" id="UP001312865"/>
    </source>
</evidence>
<feature type="signal peptide" evidence="3">
    <location>
        <begin position="1"/>
        <end position="20"/>
    </location>
</feature>
<comment type="similarity">
    <text evidence="1">Belongs to the SCO1/2 family.</text>
</comment>
<dbReference type="EMBL" id="JBBAXC010000004">
    <property type="protein sequence ID" value="MEI5906701.1"/>
    <property type="molecule type" value="Genomic_DNA"/>
</dbReference>
<evidence type="ECO:0000256" key="2">
    <source>
        <dbReference type="ARBA" id="ARBA00023008"/>
    </source>
</evidence>